<protein>
    <submittedName>
        <fullName evidence="2">Uncharacterized protein</fullName>
    </submittedName>
</protein>
<name>A0A2A9NPS9_9AGAR</name>
<accession>A0A2A9NPS9</accession>
<gene>
    <name evidence="2" type="ORF">AMATHDRAFT_48069</name>
</gene>
<reference evidence="2 3" key="1">
    <citation type="submission" date="2014-02" db="EMBL/GenBank/DDBJ databases">
        <title>Transposable element dynamics among asymbiotic and ectomycorrhizal Amanita fungi.</title>
        <authorList>
            <consortium name="DOE Joint Genome Institute"/>
            <person name="Hess J."/>
            <person name="Skrede I."/>
            <person name="Wolfe B."/>
            <person name="LaButti K."/>
            <person name="Ohm R.A."/>
            <person name="Grigoriev I.V."/>
            <person name="Pringle A."/>
        </authorList>
    </citation>
    <scope>NUCLEOTIDE SEQUENCE [LARGE SCALE GENOMIC DNA]</scope>
    <source>
        <strain evidence="2 3">SKay4041</strain>
    </source>
</reference>
<feature type="compositionally biased region" description="Low complexity" evidence="1">
    <location>
        <begin position="201"/>
        <end position="220"/>
    </location>
</feature>
<evidence type="ECO:0000256" key="1">
    <source>
        <dbReference type="SAM" id="MobiDB-lite"/>
    </source>
</evidence>
<feature type="region of interest" description="Disordered" evidence="1">
    <location>
        <begin position="188"/>
        <end position="237"/>
    </location>
</feature>
<dbReference type="AlphaFoldDB" id="A0A2A9NPS9"/>
<feature type="compositionally biased region" description="Polar residues" evidence="1">
    <location>
        <begin position="1"/>
        <end position="12"/>
    </location>
</feature>
<dbReference type="EMBL" id="KZ302008">
    <property type="protein sequence ID" value="PFH50257.1"/>
    <property type="molecule type" value="Genomic_DNA"/>
</dbReference>
<proteinExistence type="predicted"/>
<feature type="compositionally biased region" description="Pro residues" evidence="1">
    <location>
        <begin position="275"/>
        <end position="284"/>
    </location>
</feature>
<dbReference type="OrthoDB" id="3265863at2759"/>
<sequence length="317" mass="35266">MGRALFSQNYTPAPTHDNTDRGVRTYETWSKSNPFDPDSDEFFIDAEYEAFMDPAEYQRQQEERQRAEEENRTSIVMQIDTDSGVSLSSGSPLLSSRGSPMAVGADDPAVILADAGYTSPSEWDRSRFEDWMRMGRIVMPSDNVSYMASRGLSSEDDGIERNRGGDNQEILTRVTRVRSPSVSSIQDRFADVSSRQDTTRRTITITPIDVTPIEYRTSSPPRSPSPATPETPLRIRDPSQMQTLFTPSPAPSVTPRIYNWQSTGSHWPWIAQSPTPRPSSPPVPTASSSPLTNPNARISRSRINLAPVRVRIPSAAV</sequence>
<evidence type="ECO:0000313" key="2">
    <source>
        <dbReference type="EMBL" id="PFH50257.1"/>
    </source>
</evidence>
<dbReference type="Proteomes" id="UP000242287">
    <property type="component" value="Unassembled WGS sequence"/>
</dbReference>
<evidence type="ECO:0000313" key="3">
    <source>
        <dbReference type="Proteomes" id="UP000242287"/>
    </source>
</evidence>
<feature type="region of interest" description="Disordered" evidence="1">
    <location>
        <begin position="269"/>
        <end position="298"/>
    </location>
</feature>
<feature type="region of interest" description="Disordered" evidence="1">
    <location>
        <begin position="1"/>
        <end position="22"/>
    </location>
</feature>
<organism evidence="2 3">
    <name type="scientific">Amanita thiersii Skay4041</name>
    <dbReference type="NCBI Taxonomy" id="703135"/>
    <lineage>
        <taxon>Eukaryota</taxon>
        <taxon>Fungi</taxon>
        <taxon>Dikarya</taxon>
        <taxon>Basidiomycota</taxon>
        <taxon>Agaricomycotina</taxon>
        <taxon>Agaricomycetes</taxon>
        <taxon>Agaricomycetidae</taxon>
        <taxon>Agaricales</taxon>
        <taxon>Pluteineae</taxon>
        <taxon>Amanitaceae</taxon>
        <taxon>Amanita</taxon>
    </lineage>
</organism>
<keyword evidence="3" id="KW-1185">Reference proteome</keyword>